<name>A0A1A9RX66_9NEIS</name>
<evidence type="ECO:0000313" key="10">
    <source>
        <dbReference type="EMBL" id="OAM28398.1"/>
    </source>
</evidence>
<dbReference type="InterPro" id="IPR036217">
    <property type="entry name" value="MethylDNA_cys_MeTrfase_DNAb"/>
</dbReference>
<dbReference type="FunFam" id="1.10.10.10:FF:000214">
    <property type="entry name" value="Methylated-DNA--protein-cysteine methyltransferase"/>
    <property type="match status" value="1"/>
</dbReference>
<dbReference type="OrthoDB" id="9811249at2"/>
<dbReference type="Gene3D" id="1.10.10.10">
    <property type="entry name" value="Winged helix-like DNA-binding domain superfamily/Winged helix DNA-binding domain"/>
    <property type="match status" value="1"/>
</dbReference>
<dbReference type="InterPro" id="IPR014048">
    <property type="entry name" value="MethylDNA_cys_MeTrfase_DNA-bd"/>
</dbReference>
<sequence>MQYRYEAPFGTLICRFDGDRLTEILLGNERIDFLPALPENSALARGLDGYFSGSLHALPKVAEIPPGTPFQRKVWAQIAAIPPGQTLSYRQIAERIGSHPRPVGGACGKNPLPLLIPCHRVLSASGLGGFSMGGDTERGLAVKRWLLKHEGIAW</sequence>
<dbReference type="Pfam" id="PF01035">
    <property type="entry name" value="DNA_binding_1"/>
    <property type="match status" value="1"/>
</dbReference>
<dbReference type="RefSeq" id="WP_067592349.1">
    <property type="nucleotide sequence ID" value="NZ_LXSL01000018.1"/>
</dbReference>
<dbReference type="InterPro" id="IPR001497">
    <property type="entry name" value="MethylDNA_cys_MeTrfase_AS"/>
</dbReference>
<dbReference type="EMBL" id="LXSL01000018">
    <property type="protein sequence ID" value="OAM28398.1"/>
    <property type="molecule type" value="Genomic_DNA"/>
</dbReference>
<evidence type="ECO:0000256" key="2">
    <source>
        <dbReference type="ARBA" id="ARBA00008711"/>
    </source>
</evidence>
<dbReference type="EC" id="2.1.1.63" evidence="3"/>
<dbReference type="STRING" id="1795827.A7P95_05405"/>
<dbReference type="PROSITE" id="PS00374">
    <property type="entry name" value="MGMT"/>
    <property type="match status" value="1"/>
</dbReference>
<evidence type="ECO:0000256" key="4">
    <source>
        <dbReference type="ARBA" id="ARBA00022603"/>
    </source>
</evidence>
<keyword evidence="5 10" id="KW-0808">Transferase</keyword>
<evidence type="ECO:0000256" key="7">
    <source>
        <dbReference type="ARBA" id="ARBA00023204"/>
    </source>
</evidence>
<comment type="caution">
    <text evidence="10">The sequence shown here is derived from an EMBL/GenBank/DDBJ whole genome shotgun (WGS) entry which is preliminary data.</text>
</comment>
<dbReference type="GO" id="GO:0032259">
    <property type="term" value="P:methylation"/>
    <property type="evidence" value="ECO:0007669"/>
    <property type="project" value="UniProtKB-KW"/>
</dbReference>
<keyword evidence="7" id="KW-0234">DNA repair</keyword>
<dbReference type="Proteomes" id="UP000077885">
    <property type="component" value="Unassembled WGS sequence"/>
</dbReference>
<dbReference type="NCBIfam" id="TIGR00589">
    <property type="entry name" value="ogt"/>
    <property type="match status" value="1"/>
</dbReference>
<keyword evidence="11" id="KW-1185">Reference proteome</keyword>
<evidence type="ECO:0000256" key="6">
    <source>
        <dbReference type="ARBA" id="ARBA00022763"/>
    </source>
</evidence>
<evidence type="ECO:0000256" key="1">
    <source>
        <dbReference type="ARBA" id="ARBA00001286"/>
    </source>
</evidence>
<accession>A0A1A9RX66</accession>
<keyword evidence="6" id="KW-0227">DNA damage</keyword>
<protein>
    <recommendedName>
        <fullName evidence="3">methylated-DNA--[protein]-cysteine S-methyltransferase</fullName>
        <ecNumber evidence="3">2.1.1.63</ecNumber>
    </recommendedName>
</protein>
<dbReference type="SUPFAM" id="SSF46767">
    <property type="entry name" value="Methylated DNA-protein cysteine methyltransferase, C-terminal domain"/>
    <property type="match status" value="1"/>
</dbReference>
<evidence type="ECO:0000256" key="8">
    <source>
        <dbReference type="ARBA" id="ARBA00049348"/>
    </source>
</evidence>
<feature type="domain" description="Methylated-DNA-[protein]-cysteine S-methyltransferase DNA binding" evidence="9">
    <location>
        <begin position="69"/>
        <end position="152"/>
    </location>
</feature>
<proteinExistence type="inferred from homology"/>
<evidence type="ECO:0000313" key="11">
    <source>
        <dbReference type="Proteomes" id="UP000077885"/>
    </source>
</evidence>
<dbReference type="GO" id="GO:0006281">
    <property type="term" value="P:DNA repair"/>
    <property type="evidence" value="ECO:0007669"/>
    <property type="project" value="UniProtKB-KW"/>
</dbReference>
<dbReference type="InterPro" id="IPR036388">
    <property type="entry name" value="WH-like_DNA-bd_sf"/>
</dbReference>
<comment type="catalytic activity">
    <reaction evidence="1">
        <text>a 4-O-methyl-thymidine in DNA + L-cysteinyl-[protein] = a thymidine in DNA + S-methyl-L-cysteinyl-[protein]</text>
        <dbReference type="Rhea" id="RHEA:53428"/>
        <dbReference type="Rhea" id="RHEA-COMP:10131"/>
        <dbReference type="Rhea" id="RHEA-COMP:10132"/>
        <dbReference type="Rhea" id="RHEA-COMP:13555"/>
        <dbReference type="Rhea" id="RHEA-COMP:13556"/>
        <dbReference type="ChEBI" id="CHEBI:29950"/>
        <dbReference type="ChEBI" id="CHEBI:82612"/>
        <dbReference type="ChEBI" id="CHEBI:137386"/>
        <dbReference type="ChEBI" id="CHEBI:137387"/>
        <dbReference type="EC" id="2.1.1.63"/>
    </reaction>
</comment>
<dbReference type="GO" id="GO:0003908">
    <property type="term" value="F:methylated-DNA-[protein]-cysteine S-methyltransferase activity"/>
    <property type="evidence" value="ECO:0007669"/>
    <property type="project" value="UniProtKB-EC"/>
</dbReference>
<dbReference type="AlphaFoldDB" id="A0A1A9RX66"/>
<comment type="catalytic activity">
    <reaction evidence="8">
        <text>a 6-O-methyl-2'-deoxyguanosine in DNA + L-cysteinyl-[protein] = S-methyl-L-cysteinyl-[protein] + a 2'-deoxyguanosine in DNA</text>
        <dbReference type="Rhea" id="RHEA:24000"/>
        <dbReference type="Rhea" id="RHEA-COMP:10131"/>
        <dbReference type="Rhea" id="RHEA-COMP:10132"/>
        <dbReference type="Rhea" id="RHEA-COMP:11367"/>
        <dbReference type="Rhea" id="RHEA-COMP:11368"/>
        <dbReference type="ChEBI" id="CHEBI:29950"/>
        <dbReference type="ChEBI" id="CHEBI:82612"/>
        <dbReference type="ChEBI" id="CHEBI:85445"/>
        <dbReference type="ChEBI" id="CHEBI:85448"/>
        <dbReference type="EC" id="2.1.1.63"/>
    </reaction>
</comment>
<evidence type="ECO:0000256" key="3">
    <source>
        <dbReference type="ARBA" id="ARBA00011918"/>
    </source>
</evidence>
<dbReference type="PANTHER" id="PTHR10815">
    <property type="entry name" value="METHYLATED-DNA--PROTEIN-CYSTEINE METHYLTRANSFERASE"/>
    <property type="match status" value="1"/>
</dbReference>
<evidence type="ECO:0000259" key="9">
    <source>
        <dbReference type="Pfam" id="PF01035"/>
    </source>
</evidence>
<gene>
    <name evidence="10" type="ORF">A7P95_05405</name>
</gene>
<evidence type="ECO:0000256" key="5">
    <source>
        <dbReference type="ARBA" id="ARBA00022679"/>
    </source>
</evidence>
<reference evidence="11" key="1">
    <citation type="submission" date="2016-05" db="EMBL/GenBank/DDBJ databases">
        <title>Draft genome of Corynebacterium afermentans subsp. afermentans LCDC 88199T.</title>
        <authorList>
            <person name="Bernier A.-M."/>
            <person name="Bernard K."/>
        </authorList>
    </citation>
    <scope>NUCLEOTIDE SEQUENCE [LARGE SCALE GENOMIC DNA]</scope>
    <source>
        <strain evidence="11">NML02-A-017</strain>
    </source>
</reference>
<dbReference type="CDD" id="cd06445">
    <property type="entry name" value="ATase"/>
    <property type="match status" value="1"/>
</dbReference>
<dbReference type="PANTHER" id="PTHR10815:SF13">
    <property type="entry name" value="METHYLATED-DNA--PROTEIN-CYSTEINE METHYLTRANSFERASE"/>
    <property type="match status" value="1"/>
</dbReference>
<organism evidence="10 11">
    <name type="scientific">Eikenella longinqua</name>
    <dbReference type="NCBI Taxonomy" id="1795827"/>
    <lineage>
        <taxon>Bacteria</taxon>
        <taxon>Pseudomonadati</taxon>
        <taxon>Pseudomonadota</taxon>
        <taxon>Betaproteobacteria</taxon>
        <taxon>Neisseriales</taxon>
        <taxon>Neisseriaceae</taxon>
        <taxon>Eikenella</taxon>
    </lineage>
</organism>
<keyword evidence="4 10" id="KW-0489">Methyltransferase</keyword>
<comment type="similarity">
    <text evidence="2">Belongs to the MGMT family.</text>
</comment>